<accession>M3VAM5</accession>
<sequence length="183" mass="18189">MKQTFGFALFGGYLGLMTASLTVSMRIIYPFTAYTPLTSHADGTADFISSSVGVAGEGVFTVPVLVGVIVGGVVGVLTRLTGLVMRGPDRNCFVRVGVAGLVGAGIGVGLATTVAFGGLVRPAPDTGTVLAIYAGCGLLAYALALAAIYGVLRMSDDDPTVPTVKTAACALPIGGAAATGVGM</sequence>
<dbReference type="AlphaFoldDB" id="M3VAM5"/>
<organism evidence="2 3">
    <name type="scientific">Gordonia malaquae NBRC 108250</name>
    <dbReference type="NCBI Taxonomy" id="1223542"/>
    <lineage>
        <taxon>Bacteria</taxon>
        <taxon>Bacillati</taxon>
        <taxon>Actinomycetota</taxon>
        <taxon>Actinomycetes</taxon>
        <taxon>Mycobacteriales</taxon>
        <taxon>Gordoniaceae</taxon>
        <taxon>Gordonia</taxon>
    </lineage>
</organism>
<keyword evidence="1" id="KW-1133">Transmembrane helix</keyword>
<comment type="caution">
    <text evidence="2">The sequence shown here is derived from an EMBL/GenBank/DDBJ whole genome shotgun (WGS) entry which is preliminary data.</text>
</comment>
<dbReference type="RefSeq" id="WP_008377210.1">
    <property type="nucleotide sequence ID" value="NZ_BAOP01000005.1"/>
</dbReference>
<dbReference type="Proteomes" id="UP000035009">
    <property type="component" value="Unassembled WGS sequence"/>
</dbReference>
<dbReference type="EMBL" id="BAOP01000005">
    <property type="protein sequence ID" value="GAC78983.1"/>
    <property type="molecule type" value="Genomic_DNA"/>
</dbReference>
<feature type="transmembrane region" description="Helical" evidence="1">
    <location>
        <begin position="59"/>
        <end position="80"/>
    </location>
</feature>
<gene>
    <name evidence="2" type="ORF">GM1_005_01670</name>
</gene>
<protein>
    <submittedName>
        <fullName evidence="2">Uncharacterized protein</fullName>
    </submittedName>
</protein>
<evidence type="ECO:0000313" key="2">
    <source>
        <dbReference type="EMBL" id="GAC78983.1"/>
    </source>
</evidence>
<evidence type="ECO:0000256" key="1">
    <source>
        <dbReference type="SAM" id="Phobius"/>
    </source>
</evidence>
<reference evidence="2 3" key="1">
    <citation type="submission" date="2013-02" db="EMBL/GenBank/DDBJ databases">
        <title>Whole genome shotgun sequence of Gordonia malaquae NBRC 108250.</title>
        <authorList>
            <person name="Yoshida I."/>
            <person name="Hosoyama A."/>
            <person name="Tsuchikane K."/>
            <person name="Ando Y."/>
            <person name="Baba S."/>
            <person name="Ohji S."/>
            <person name="Hamada M."/>
            <person name="Tamura T."/>
            <person name="Yamazoe A."/>
            <person name="Yamazaki S."/>
            <person name="Fujita N."/>
        </authorList>
    </citation>
    <scope>NUCLEOTIDE SEQUENCE [LARGE SCALE GENOMIC DNA]</scope>
    <source>
        <strain evidence="2 3">NBRC 108250</strain>
    </source>
</reference>
<feature type="transmembrane region" description="Helical" evidence="1">
    <location>
        <begin position="130"/>
        <end position="152"/>
    </location>
</feature>
<feature type="transmembrane region" description="Helical" evidence="1">
    <location>
        <begin position="7"/>
        <end position="29"/>
    </location>
</feature>
<evidence type="ECO:0000313" key="3">
    <source>
        <dbReference type="Proteomes" id="UP000035009"/>
    </source>
</evidence>
<proteinExistence type="predicted"/>
<name>M3VAM5_GORML</name>
<dbReference type="eggNOG" id="ENOG5032EAE">
    <property type="taxonomic scope" value="Bacteria"/>
</dbReference>
<keyword evidence="1" id="KW-0472">Membrane</keyword>
<keyword evidence="1" id="KW-0812">Transmembrane</keyword>
<keyword evidence="3" id="KW-1185">Reference proteome</keyword>
<feature type="transmembrane region" description="Helical" evidence="1">
    <location>
        <begin position="92"/>
        <end position="118"/>
    </location>
</feature>